<dbReference type="InterPro" id="IPR002810">
    <property type="entry name" value="NfeD-like_C"/>
</dbReference>
<protein>
    <recommendedName>
        <fullName evidence="6">NfeD-like C-terminal domain-containing protein</fullName>
    </recommendedName>
</protein>
<organism evidence="7 12">
    <name type="scientific">Carbonactinospora thermoautotrophica</name>
    <dbReference type="NCBI Taxonomy" id="1469144"/>
    <lineage>
        <taxon>Bacteria</taxon>
        <taxon>Bacillati</taxon>
        <taxon>Actinomycetota</taxon>
        <taxon>Actinomycetes</taxon>
        <taxon>Kitasatosporales</taxon>
        <taxon>Carbonactinosporaceae</taxon>
        <taxon>Carbonactinospora</taxon>
    </lineage>
</organism>
<dbReference type="Pfam" id="PF01957">
    <property type="entry name" value="NfeD"/>
    <property type="match status" value="1"/>
</dbReference>
<dbReference type="PANTHER" id="PTHR33507">
    <property type="entry name" value="INNER MEMBRANE PROTEIN YBBJ"/>
    <property type="match status" value="1"/>
</dbReference>
<feature type="domain" description="NfeD-like C-terminal" evidence="6">
    <location>
        <begin position="91"/>
        <end position="147"/>
    </location>
</feature>
<dbReference type="Proteomes" id="UP000070659">
    <property type="component" value="Unassembled WGS sequence"/>
</dbReference>
<reference evidence="10" key="3">
    <citation type="submission" date="2015-04" db="EMBL/GenBank/DDBJ databases">
        <title>Physiological reanalysis, assessment of diazotrophy, and genome sequences of multiple isolates of Streptomyces thermoautotrophicus.</title>
        <authorList>
            <person name="MacKellar D.C."/>
            <person name="Lieber L."/>
            <person name="Norman J."/>
            <person name="Bolger A."/>
            <person name="Tobin C."/>
            <person name="Murray J.W."/>
            <person name="Chang R."/>
            <person name="Ford T."/>
            <person name="Nguyen P.Q."/>
            <person name="Woodward J."/>
            <person name="Permingeat H."/>
            <person name="Joshi N.S."/>
            <person name="Silver P.A."/>
            <person name="Usadel B."/>
            <person name="Rutherford A.W."/>
            <person name="Friesen M."/>
            <person name="Prell J."/>
        </authorList>
    </citation>
    <scope>NUCLEOTIDE SEQUENCE [LARGE SCALE GENOMIC DNA]</scope>
    <source>
        <strain evidence="10">H1</strain>
    </source>
</reference>
<dbReference type="STRING" id="1469144.LI90_2579"/>
<evidence type="ECO:0000256" key="1">
    <source>
        <dbReference type="ARBA" id="ARBA00004141"/>
    </source>
</evidence>
<dbReference type="EMBL" id="JYIK01000717">
    <property type="protein sequence ID" value="KWX09803.1"/>
    <property type="molecule type" value="Genomic_DNA"/>
</dbReference>
<dbReference type="SUPFAM" id="SSF141322">
    <property type="entry name" value="NfeD domain-like"/>
    <property type="match status" value="1"/>
</dbReference>
<keyword evidence="3 5" id="KW-1133">Transmembrane helix</keyword>
<name>A0A132MRC4_9ACTN</name>
<evidence type="ECO:0000313" key="12">
    <source>
        <dbReference type="Proteomes" id="UP000070659"/>
    </source>
</evidence>
<feature type="transmembrane region" description="Helical" evidence="5">
    <location>
        <begin position="12"/>
        <end position="37"/>
    </location>
</feature>
<comment type="subcellular location">
    <subcellularLocation>
        <location evidence="1">Membrane</location>
        <topology evidence="1">Multi-pass membrane protein</topology>
    </subcellularLocation>
</comment>
<dbReference type="EMBL" id="LAXD01000001">
    <property type="protein sequence ID" value="KWX01547.1"/>
    <property type="molecule type" value="Genomic_DNA"/>
</dbReference>
<reference evidence="7 12" key="2">
    <citation type="submission" date="2015-02" db="EMBL/GenBank/DDBJ databases">
        <title>Physiological reanalysis, assessment of diazotrophy, and genome sequences of multiple isolates of Streptomyces thermoautotrophicus.</title>
        <authorList>
            <person name="MacKellar D.C."/>
            <person name="Lieber L."/>
            <person name="Norman J."/>
            <person name="Bolger A."/>
            <person name="Tobin C."/>
            <person name="Murray J.W."/>
            <person name="Prell J."/>
        </authorList>
    </citation>
    <scope>NUCLEOTIDE SEQUENCE [LARGE SCALE GENOMIC DNA]</scope>
    <source>
        <strain evidence="7 12">UBT1</strain>
    </source>
</reference>
<evidence type="ECO:0000259" key="6">
    <source>
        <dbReference type="Pfam" id="PF01957"/>
    </source>
</evidence>
<proteinExistence type="predicted"/>
<dbReference type="Proteomes" id="UP000070188">
    <property type="component" value="Unassembled WGS sequence"/>
</dbReference>
<dbReference type="Gene3D" id="2.40.50.140">
    <property type="entry name" value="Nucleic acid-binding proteins"/>
    <property type="match status" value="1"/>
</dbReference>
<evidence type="ECO:0000256" key="5">
    <source>
        <dbReference type="SAM" id="Phobius"/>
    </source>
</evidence>
<gene>
    <name evidence="8" type="ORF">LI90_2579</name>
    <name evidence="7" type="ORF">TH66_16460</name>
    <name evidence="9" type="ORF">TR74_07425</name>
</gene>
<evidence type="ECO:0000256" key="2">
    <source>
        <dbReference type="ARBA" id="ARBA00022692"/>
    </source>
</evidence>
<dbReference type="PATRIC" id="fig|1469144.10.peg.2787"/>
<dbReference type="PANTHER" id="PTHR33507:SF3">
    <property type="entry name" value="INNER MEMBRANE PROTEIN YBBJ"/>
    <property type="match status" value="1"/>
</dbReference>
<dbReference type="InterPro" id="IPR052165">
    <property type="entry name" value="Membrane_assoc_protease"/>
</dbReference>
<dbReference type="GO" id="GO:0005886">
    <property type="term" value="C:plasma membrane"/>
    <property type="evidence" value="ECO:0007669"/>
    <property type="project" value="TreeGrafter"/>
</dbReference>
<reference evidence="11" key="1">
    <citation type="submission" date="2015-02" db="EMBL/GenBank/DDBJ databases">
        <title>Physiological reanalysis, assessment of diazotrophy, and genome sequences of multiple isolates of Streptomyces thermoautotrophicus.</title>
        <authorList>
            <person name="MacKellar D.C."/>
            <person name="Lieber L."/>
            <person name="Norman J."/>
            <person name="Bolger A."/>
            <person name="Tobin C."/>
            <person name="Murray J.W."/>
            <person name="Friesen M."/>
            <person name="Prell J."/>
        </authorList>
    </citation>
    <scope>NUCLEOTIDE SEQUENCE [LARGE SCALE GENOMIC DNA]</scope>
    <source>
        <strain evidence="11">UBT1</strain>
    </source>
</reference>
<evidence type="ECO:0000313" key="11">
    <source>
        <dbReference type="Proteomes" id="UP000070598"/>
    </source>
</evidence>
<evidence type="ECO:0000256" key="4">
    <source>
        <dbReference type="ARBA" id="ARBA00023136"/>
    </source>
</evidence>
<sequence length="148" mass="15473">MRSPYDGDVDAWVWWLIAAAVLGLAEIVSVSLVFAMLAGGALAAAVVDILGGGLPLQFAAFIVVSVALLGALRPIARKHLYQPPETRTGVAALIGAKALVLERVDAHNGLVKINGEVWSARAYDGESVLEPGQTVDVVQIEGSYALVL</sequence>
<evidence type="ECO:0000313" key="8">
    <source>
        <dbReference type="EMBL" id="KWX01547.1"/>
    </source>
</evidence>
<keyword evidence="2 5" id="KW-0812">Transmembrane</keyword>
<dbReference type="InterPro" id="IPR012340">
    <property type="entry name" value="NA-bd_OB-fold"/>
</dbReference>
<evidence type="ECO:0000313" key="10">
    <source>
        <dbReference type="Proteomes" id="UP000070188"/>
    </source>
</evidence>
<dbReference type="AlphaFoldDB" id="A0A132MRC4"/>
<comment type="caution">
    <text evidence="7">The sequence shown here is derived from an EMBL/GenBank/DDBJ whole genome shotgun (WGS) entry which is preliminary data.</text>
</comment>
<evidence type="ECO:0000313" key="9">
    <source>
        <dbReference type="EMBL" id="KWX09803.1"/>
    </source>
</evidence>
<evidence type="ECO:0000313" key="7">
    <source>
        <dbReference type="EMBL" id="KWX00389.1"/>
    </source>
</evidence>
<feature type="transmembrane region" description="Helical" evidence="5">
    <location>
        <begin position="49"/>
        <end position="72"/>
    </location>
</feature>
<dbReference type="Proteomes" id="UP000070598">
    <property type="component" value="Unassembled WGS sequence"/>
</dbReference>
<reference evidence="8" key="4">
    <citation type="submission" date="2015-04" db="EMBL/GenBank/DDBJ databases">
        <title>Physiological reanalysis, assessment of diazotrophy, and genome sequences of multiple isolates of Streptomyces thermoautotrophicus.</title>
        <authorList>
            <person name="MacKellar D.C."/>
            <person name="Lieber L."/>
            <person name="Norman J."/>
            <person name="Bolger A."/>
            <person name="Tobin C."/>
            <person name="Murray J.W."/>
            <person name="Woodward J."/>
            <person name="Friesen M."/>
            <person name="Prell J."/>
        </authorList>
    </citation>
    <scope>NUCLEOTIDE SEQUENCE [LARGE SCALE GENOMIC DNA]</scope>
    <source>
        <strain evidence="8">H1</strain>
    </source>
</reference>
<keyword evidence="4 5" id="KW-0472">Membrane</keyword>
<dbReference type="EMBL" id="JYIJ01000018">
    <property type="protein sequence ID" value="KWX00389.1"/>
    <property type="molecule type" value="Genomic_DNA"/>
</dbReference>
<evidence type="ECO:0000256" key="3">
    <source>
        <dbReference type="ARBA" id="ARBA00022989"/>
    </source>
</evidence>
<keyword evidence="10" id="KW-1185">Reference proteome</keyword>
<accession>A0A132MRC4</accession>